<organism evidence="2 3">
    <name type="scientific">Actinomortierella ambigua</name>
    <dbReference type="NCBI Taxonomy" id="1343610"/>
    <lineage>
        <taxon>Eukaryota</taxon>
        <taxon>Fungi</taxon>
        <taxon>Fungi incertae sedis</taxon>
        <taxon>Mucoromycota</taxon>
        <taxon>Mortierellomycotina</taxon>
        <taxon>Mortierellomycetes</taxon>
        <taxon>Mortierellales</taxon>
        <taxon>Mortierellaceae</taxon>
        <taxon>Actinomortierella</taxon>
    </lineage>
</organism>
<feature type="region of interest" description="Disordered" evidence="1">
    <location>
        <begin position="1"/>
        <end position="20"/>
    </location>
</feature>
<feature type="region of interest" description="Disordered" evidence="1">
    <location>
        <begin position="85"/>
        <end position="105"/>
    </location>
</feature>
<dbReference type="Proteomes" id="UP000807716">
    <property type="component" value="Unassembled WGS sequence"/>
</dbReference>
<protein>
    <submittedName>
        <fullName evidence="2">Uncharacterized protein</fullName>
    </submittedName>
</protein>
<evidence type="ECO:0000313" key="2">
    <source>
        <dbReference type="EMBL" id="KAG0255799.1"/>
    </source>
</evidence>
<dbReference type="EMBL" id="JAAAJB010000441">
    <property type="protein sequence ID" value="KAG0255799.1"/>
    <property type="molecule type" value="Genomic_DNA"/>
</dbReference>
<accession>A0A9P6Q090</accession>
<feature type="compositionally biased region" description="Basic and acidic residues" evidence="1">
    <location>
        <begin position="85"/>
        <end position="94"/>
    </location>
</feature>
<evidence type="ECO:0000313" key="3">
    <source>
        <dbReference type="Proteomes" id="UP000807716"/>
    </source>
</evidence>
<feature type="compositionally biased region" description="Polar residues" evidence="1">
    <location>
        <begin position="1"/>
        <end position="10"/>
    </location>
</feature>
<name>A0A9P6Q090_9FUNG</name>
<evidence type="ECO:0000256" key="1">
    <source>
        <dbReference type="SAM" id="MobiDB-lite"/>
    </source>
</evidence>
<proteinExistence type="predicted"/>
<gene>
    <name evidence="2" type="ORF">DFQ27_006071</name>
</gene>
<comment type="caution">
    <text evidence="2">The sequence shown here is derived from an EMBL/GenBank/DDBJ whole genome shotgun (WGS) entry which is preliminary data.</text>
</comment>
<dbReference type="AlphaFoldDB" id="A0A9P6Q090"/>
<dbReference type="OrthoDB" id="2418589at2759"/>
<feature type="compositionally biased region" description="Basic residues" evidence="1">
    <location>
        <begin position="95"/>
        <end position="105"/>
    </location>
</feature>
<keyword evidence="3" id="KW-1185">Reference proteome</keyword>
<sequence length="105" mass="12050">MGKIRPNQNRDAPAAKAKVTSFVEDEPASMKEKVAREIELAKVRKQIPMEKPKKVIKKKKMSTKARVRHERLLERGLADADKVATKVDKNSEKVAKKKRGKQMWE</sequence>
<reference evidence="2" key="1">
    <citation type="journal article" date="2020" name="Fungal Divers.">
        <title>Resolving the Mortierellaceae phylogeny through synthesis of multi-gene phylogenetics and phylogenomics.</title>
        <authorList>
            <person name="Vandepol N."/>
            <person name="Liber J."/>
            <person name="Desiro A."/>
            <person name="Na H."/>
            <person name="Kennedy M."/>
            <person name="Barry K."/>
            <person name="Grigoriev I.V."/>
            <person name="Miller A.N."/>
            <person name="O'Donnell K."/>
            <person name="Stajich J.E."/>
            <person name="Bonito G."/>
        </authorList>
    </citation>
    <scope>NUCLEOTIDE SEQUENCE</scope>
    <source>
        <strain evidence="2">BC1065</strain>
    </source>
</reference>